<dbReference type="Proteomes" id="UP001564626">
    <property type="component" value="Unassembled WGS sequence"/>
</dbReference>
<proteinExistence type="predicted"/>
<evidence type="ECO:0000256" key="5">
    <source>
        <dbReference type="ARBA" id="ARBA00023251"/>
    </source>
</evidence>
<evidence type="ECO:0000313" key="7">
    <source>
        <dbReference type="EMBL" id="MEY8040823.1"/>
    </source>
</evidence>
<dbReference type="GO" id="GO:0005524">
    <property type="term" value="F:ATP binding"/>
    <property type="evidence" value="ECO:0007669"/>
    <property type="project" value="UniProtKB-KW"/>
</dbReference>
<dbReference type="EMBL" id="JBGEHV010000026">
    <property type="protein sequence ID" value="MEY8040823.1"/>
    <property type="molecule type" value="Genomic_DNA"/>
</dbReference>
<sequence length="304" mass="32077">MDVIEVAGLHKRYGEVVAVHDVGFTVARGEVFGILGRNGAGKTTAVECVSGLRAPDRGRIGVLGLDPRRDRKRLRQVLGVQLQEAVLPDALRVGEAVALYRSFYRDGADPDRLLADLGLTEQKRTPFGALSGGQAQRVSIALALVGNPRVAVLDELSTGLDPRARREIWALVERIRDSGVTVVLVTHVMAEAERLCDRIAVLDAGRVLALDTPAGLVERAGLGQRVRLRPLAPFEHALLADLPGVTGVGADGAEVVVTGTGDLLAAVSSALARYGIAATGTRLERPGLEDAFLELTGRGAAEVA</sequence>
<organism evidence="7 8">
    <name type="scientific">Saccharopolyspora cebuensis</name>
    <dbReference type="NCBI Taxonomy" id="418759"/>
    <lineage>
        <taxon>Bacteria</taxon>
        <taxon>Bacillati</taxon>
        <taxon>Actinomycetota</taxon>
        <taxon>Actinomycetes</taxon>
        <taxon>Pseudonocardiales</taxon>
        <taxon>Pseudonocardiaceae</taxon>
        <taxon>Saccharopolyspora</taxon>
    </lineage>
</organism>
<feature type="domain" description="ABC transporter" evidence="6">
    <location>
        <begin position="4"/>
        <end position="229"/>
    </location>
</feature>
<evidence type="ECO:0000313" key="8">
    <source>
        <dbReference type="Proteomes" id="UP001564626"/>
    </source>
</evidence>
<dbReference type="InterPro" id="IPR050763">
    <property type="entry name" value="ABC_transporter_ATP-binding"/>
</dbReference>
<dbReference type="InterPro" id="IPR027417">
    <property type="entry name" value="P-loop_NTPase"/>
</dbReference>
<evidence type="ECO:0000256" key="1">
    <source>
        <dbReference type="ARBA" id="ARBA00004202"/>
    </source>
</evidence>
<dbReference type="RefSeq" id="WP_345365082.1">
    <property type="nucleotide sequence ID" value="NZ_BAABII010000013.1"/>
</dbReference>
<dbReference type="PANTHER" id="PTHR42711:SF16">
    <property type="entry name" value="ABC TRANSPORTER ATP-BINDING PROTEIN"/>
    <property type="match status" value="1"/>
</dbReference>
<evidence type="ECO:0000259" key="6">
    <source>
        <dbReference type="PROSITE" id="PS50893"/>
    </source>
</evidence>
<comment type="caution">
    <text evidence="7">The sequence shown here is derived from an EMBL/GenBank/DDBJ whole genome shotgun (WGS) entry which is preliminary data.</text>
</comment>
<dbReference type="InterPro" id="IPR003593">
    <property type="entry name" value="AAA+_ATPase"/>
</dbReference>
<keyword evidence="2" id="KW-0813">Transport</keyword>
<gene>
    <name evidence="7" type="ORF">AB8O55_15550</name>
</gene>
<dbReference type="Gene3D" id="3.40.50.300">
    <property type="entry name" value="P-loop containing nucleotide triphosphate hydrolases"/>
    <property type="match status" value="1"/>
</dbReference>
<accession>A0ABV4CK14</accession>
<evidence type="ECO:0000256" key="2">
    <source>
        <dbReference type="ARBA" id="ARBA00022448"/>
    </source>
</evidence>
<dbReference type="PANTHER" id="PTHR42711">
    <property type="entry name" value="ABC TRANSPORTER ATP-BINDING PROTEIN"/>
    <property type="match status" value="1"/>
</dbReference>
<dbReference type="PROSITE" id="PS00211">
    <property type="entry name" value="ABC_TRANSPORTER_1"/>
    <property type="match status" value="1"/>
</dbReference>
<keyword evidence="4 7" id="KW-0067">ATP-binding</keyword>
<dbReference type="Pfam" id="PF00005">
    <property type="entry name" value="ABC_tran"/>
    <property type="match status" value="1"/>
</dbReference>
<dbReference type="CDD" id="cd03230">
    <property type="entry name" value="ABC_DR_subfamily_A"/>
    <property type="match status" value="1"/>
</dbReference>
<protein>
    <submittedName>
        <fullName evidence="7">ABC transporter ATP-binding protein</fullName>
    </submittedName>
</protein>
<dbReference type="PROSITE" id="PS50893">
    <property type="entry name" value="ABC_TRANSPORTER_2"/>
    <property type="match status" value="1"/>
</dbReference>
<name>A0ABV4CK14_9PSEU</name>
<dbReference type="SMART" id="SM00382">
    <property type="entry name" value="AAA"/>
    <property type="match status" value="1"/>
</dbReference>
<dbReference type="InterPro" id="IPR017871">
    <property type="entry name" value="ABC_transporter-like_CS"/>
</dbReference>
<dbReference type="InterPro" id="IPR003439">
    <property type="entry name" value="ABC_transporter-like_ATP-bd"/>
</dbReference>
<keyword evidence="5" id="KW-0046">Antibiotic resistance</keyword>
<evidence type="ECO:0000256" key="3">
    <source>
        <dbReference type="ARBA" id="ARBA00022741"/>
    </source>
</evidence>
<dbReference type="SUPFAM" id="SSF52540">
    <property type="entry name" value="P-loop containing nucleoside triphosphate hydrolases"/>
    <property type="match status" value="1"/>
</dbReference>
<keyword evidence="3" id="KW-0547">Nucleotide-binding</keyword>
<reference evidence="7 8" key="1">
    <citation type="submission" date="2024-08" db="EMBL/GenBank/DDBJ databases">
        <title>Genome mining of Saccharopolyspora cebuensis PGLac3 from Nigerian medicinal plant.</title>
        <authorList>
            <person name="Ezeobiora C.E."/>
            <person name="Igbokwe N.H."/>
            <person name="Amin D.H."/>
            <person name="Mendie U.E."/>
        </authorList>
    </citation>
    <scope>NUCLEOTIDE SEQUENCE [LARGE SCALE GENOMIC DNA]</scope>
    <source>
        <strain evidence="7 8">PGLac3</strain>
    </source>
</reference>
<evidence type="ECO:0000256" key="4">
    <source>
        <dbReference type="ARBA" id="ARBA00022840"/>
    </source>
</evidence>
<keyword evidence="8" id="KW-1185">Reference proteome</keyword>
<comment type="subcellular location">
    <subcellularLocation>
        <location evidence="1">Cell membrane</location>
        <topology evidence="1">Peripheral membrane protein</topology>
    </subcellularLocation>
</comment>